<comment type="caution">
    <text evidence="1">The sequence shown here is derived from an EMBL/GenBank/DDBJ whole genome shotgun (WGS) entry which is preliminary data.</text>
</comment>
<accession>A0AA39QZU3</accession>
<evidence type="ECO:0000313" key="2">
    <source>
        <dbReference type="Proteomes" id="UP001166286"/>
    </source>
</evidence>
<sequence>MDNDLRAHLPQDQHVSMSFKEREYTGWRATLTLETGFLGDITWGQWKDASGTLHELYRRFGGFEFEFDVFTNSKRFLASGAMTLTD</sequence>
<name>A0AA39QZU3_9LECA</name>
<reference evidence="1" key="1">
    <citation type="submission" date="2023-03" db="EMBL/GenBank/DDBJ databases">
        <title>Complete genome of Cladonia borealis.</title>
        <authorList>
            <person name="Park H."/>
        </authorList>
    </citation>
    <scope>NUCLEOTIDE SEQUENCE</scope>
    <source>
        <strain evidence="1">ANT050790</strain>
    </source>
</reference>
<organism evidence="1 2">
    <name type="scientific">Cladonia borealis</name>
    <dbReference type="NCBI Taxonomy" id="184061"/>
    <lineage>
        <taxon>Eukaryota</taxon>
        <taxon>Fungi</taxon>
        <taxon>Dikarya</taxon>
        <taxon>Ascomycota</taxon>
        <taxon>Pezizomycotina</taxon>
        <taxon>Lecanoromycetes</taxon>
        <taxon>OSLEUM clade</taxon>
        <taxon>Lecanoromycetidae</taxon>
        <taxon>Lecanorales</taxon>
        <taxon>Lecanorineae</taxon>
        <taxon>Cladoniaceae</taxon>
        <taxon>Cladonia</taxon>
    </lineage>
</organism>
<gene>
    <name evidence="1" type="ORF">JMJ35_005343</name>
</gene>
<dbReference type="AlphaFoldDB" id="A0AA39QZU3"/>
<keyword evidence="2" id="KW-1185">Reference proteome</keyword>
<evidence type="ECO:0000313" key="1">
    <source>
        <dbReference type="EMBL" id="KAK0512215.1"/>
    </source>
</evidence>
<dbReference type="Proteomes" id="UP001166286">
    <property type="component" value="Unassembled WGS sequence"/>
</dbReference>
<proteinExistence type="predicted"/>
<protein>
    <submittedName>
        <fullName evidence="1">Uncharacterized protein</fullName>
    </submittedName>
</protein>
<dbReference type="EMBL" id="JAFEKC020000011">
    <property type="protein sequence ID" value="KAK0512215.1"/>
    <property type="molecule type" value="Genomic_DNA"/>
</dbReference>